<dbReference type="AlphaFoldDB" id="A0A515EL75"/>
<protein>
    <submittedName>
        <fullName evidence="3">WecB/TagA/CpsF family glycosyltransferase</fullName>
    </submittedName>
</protein>
<name>A0A515EL75_9BURK</name>
<evidence type="ECO:0000313" key="3">
    <source>
        <dbReference type="EMBL" id="QDL53394.1"/>
    </source>
</evidence>
<dbReference type="NCBIfam" id="TIGR00696">
    <property type="entry name" value="wecG_tagA_cpsF"/>
    <property type="match status" value="1"/>
</dbReference>
<organism evidence="3 4">
    <name type="scientific">Rhodoferax aquaticus</name>
    <dbReference type="NCBI Taxonomy" id="2527691"/>
    <lineage>
        <taxon>Bacteria</taxon>
        <taxon>Pseudomonadati</taxon>
        <taxon>Pseudomonadota</taxon>
        <taxon>Betaproteobacteria</taxon>
        <taxon>Burkholderiales</taxon>
        <taxon>Comamonadaceae</taxon>
        <taxon>Rhodoferax</taxon>
    </lineage>
</organism>
<dbReference type="EMBL" id="CP036282">
    <property type="protein sequence ID" value="QDL53394.1"/>
    <property type="molecule type" value="Genomic_DNA"/>
</dbReference>
<dbReference type="CDD" id="cd06533">
    <property type="entry name" value="Glyco_transf_WecG_TagA"/>
    <property type="match status" value="1"/>
</dbReference>
<gene>
    <name evidence="3" type="ORF">EXZ61_03935</name>
</gene>
<dbReference type="KEGG" id="rhg:EXZ61_03935"/>
<dbReference type="Proteomes" id="UP000317365">
    <property type="component" value="Chromosome"/>
</dbReference>
<proteinExistence type="predicted"/>
<dbReference type="Pfam" id="PF03808">
    <property type="entry name" value="Glyco_tran_WecG"/>
    <property type="match status" value="1"/>
</dbReference>
<sequence length="260" mass="29292">MPNKTSPTVELFGLHINKTTFDESVDLLCEQVTRRPAKVVVTPNVDHVVSLNDNPELHALYSSADFTFADGMPLVWASRLMGDRLPERVTGADLFVALCQRSEERNWRVAVVGGKPGQEAKLAARFALVYPNLKVSIYSPPMGFDYRNAAAQATIDWVNSVHADIVFVCLGFPRQCLWSLNGRHQFDAGLVLCVGAAMEFALGLKKRAPIWMQRAGLEWLSRLNADPVTLWRRYLVRDTKFFPLVWRMWRNKGKKTAGSD</sequence>
<evidence type="ECO:0000256" key="1">
    <source>
        <dbReference type="ARBA" id="ARBA00022676"/>
    </source>
</evidence>
<dbReference type="InterPro" id="IPR004629">
    <property type="entry name" value="WecG_TagA_CpsF"/>
</dbReference>
<reference evidence="4" key="1">
    <citation type="submission" date="2019-02" db="EMBL/GenBank/DDBJ databases">
        <title>Complete genome sequence of Rhodoferax sp. Gr-4.</title>
        <authorList>
            <person name="Jin L."/>
        </authorList>
    </citation>
    <scope>NUCLEOTIDE SEQUENCE [LARGE SCALE GENOMIC DNA]</scope>
    <source>
        <strain evidence="4">Gr-4</strain>
    </source>
</reference>
<dbReference type="RefSeq" id="WP_142809232.1">
    <property type="nucleotide sequence ID" value="NZ_CP036282.1"/>
</dbReference>
<dbReference type="GO" id="GO:0016758">
    <property type="term" value="F:hexosyltransferase activity"/>
    <property type="evidence" value="ECO:0007669"/>
    <property type="project" value="TreeGrafter"/>
</dbReference>
<evidence type="ECO:0000256" key="2">
    <source>
        <dbReference type="ARBA" id="ARBA00022679"/>
    </source>
</evidence>
<keyword evidence="4" id="KW-1185">Reference proteome</keyword>
<dbReference type="PANTHER" id="PTHR34136:SF1">
    <property type="entry name" value="UDP-N-ACETYL-D-MANNOSAMINURONIC ACID TRANSFERASE"/>
    <property type="match status" value="1"/>
</dbReference>
<evidence type="ECO:0000313" key="4">
    <source>
        <dbReference type="Proteomes" id="UP000317365"/>
    </source>
</evidence>
<accession>A0A515EL75</accession>
<reference evidence="4" key="2">
    <citation type="journal article" date="2020" name="Int. J. Syst. Evol. Microbiol.">
        <title>Genomic insights into a novel species Rhodoferax aquaticus sp. nov., isolated from freshwater.</title>
        <authorList>
            <person name="Li T."/>
            <person name="Zhuo Y."/>
            <person name="Jin C.Z."/>
            <person name="Wu X."/>
            <person name="Ko S.R."/>
            <person name="Jin F.J."/>
            <person name="Ahn C.Y."/>
            <person name="Oh H.M."/>
            <person name="Lee H.G."/>
            <person name="Jin L."/>
        </authorList>
    </citation>
    <scope>NUCLEOTIDE SEQUENCE [LARGE SCALE GENOMIC DNA]</scope>
    <source>
        <strain evidence="4">Gr-4</strain>
    </source>
</reference>
<dbReference type="PANTHER" id="PTHR34136">
    <property type="match status" value="1"/>
</dbReference>
<keyword evidence="2" id="KW-0808">Transferase</keyword>
<keyword evidence="1" id="KW-0328">Glycosyltransferase</keyword>